<dbReference type="InterPro" id="IPR000477">
    <property type="entry name" value="RT_dom"/>
</dbReference>
<evidence type="ECO:0000259" key="1">
    <source>
        <dbReference type="PROSITE" id="PS50878"/>
    </source>
</evidence>
<dbReference type="AlphaFoldDB" id="A0A438HT49"/>
<dbReference type="Pfam" id="PF00078">
    <property type="entry name" value="RVT_1"/>
    <property type="match status" value="1"/>
</dbReference>
<organism evidence="2 3">
    <name type="scientific">Vitis vinifera</name>
    <name type="common">Grape</name>
    <dbReference type="NCBI Taxonomy" id="29760"/>
    <lineage>
        <taxon>Eukaryota</taxon>
        <taxon>Viridiplantae</taxon>
        <taxon>Streptophyta</taxon>
        <taxon>Embryophyta</taxon>
        <taxon>Tracheophyta</taxon>
        <taxon>Spermatophyta</taxon>
        <taxon>Magnoliopsida</taxon>
        <taxon>eudicotyledons</taxon>
        <taxon>Gunneridae</taxon>
        <taxon>Pentapetalae</taxon>
        <taxon>rosids</taxon>
        <taxon>Vitales</taxon>
        <taxon>Vitaceae</taxon>
        <taxon>Viteae</taxon>
        <taxon>Vitis</taxon>
    </lineage>
</organism>
<gene>
    <name evidence="2" type="primary">VvCHDp000001_19</name>
    <name evidence="2" type="ORF">CK203_041214</name>
</gene>
<protein>
    <submittedName>
        <fullName evidence="2">Putative ribonuclease H protein</fullName>
    </submittedName>
</protein>
<dbReference type="Proteomes" id="UP000288805">
    <property type="component" value="Unassembled WGS sequence"/>
</dbReference>
<evidence type="ECO:0000313" key="3">
    <source>
        <dbReference type="Proteomes" id="UP000288805"/>
    </source>
</evidence>
<dbReference type="EMBL" id="QGNW01000182">
    <property type="protein sequence ID" value="RVW87608.1"/>
    <property type="molecule type" value="Genomic_DNA"/>
</dbReference>
<proteinExistence type="predicted"/>
<accession>A0A438HT49</accession>
<reference evidence="2 3" key="1">
    <citation type="journal article" date="2018" name="PLoS Genet.">
        <title>Population sequencing reveals clonal diversity and ancestral inbreeding in the grapevine cultivar Chardonnay.</title>
        <authorList>
            <person name="Roach M.J."/>
            <person name="Johnson D.L."/>
            <person name="Bohlmann J."/>
            <person name="van Vuuren H.J."/>
            <person name="Jones S.J."/>
            <person name="Pretorius I.S."/>
            <person name="Schmidt S.A."/>
            <person name="Borneman A.R."/>
        </authorList>
    </citation>
    <scope>NUCLEOTIDE SEQUENCE [LARGE SCALE GENOMIC DNA]</scope>
    <source>
        <strain evidence="3">cv. Chardonnay</strain>
        <tissue evidence="2">Leaf</tissue>
    </source>
</reference>
<sequence length="525" mass="59580">MGFGEKWAGWIRWCISTASFSVLINRSPTGFFQSTQGLRQGDPISPYLFVLGMEALSCLINRAVRGGFLTGCRLGGRGGSGIQVSHLLFADDTLSINLNKSEILLVRVENVEVLASKLGCKDEEETRFVEEAVHFQGGRITLIRSTLPSMPIYLMSLMRMPRVVRLRLEKIQRDFLWGGGALEKRPHLVKWDVVCSHKMKGGLGIRNFLCKWSWRFATERESFWKLIINRKYGEEGGGGSLVRPFNDWEMETVVSLLSFLQGKRLFVGMEDRVLWNASKNGIFSVKSLYNTLDSSGAVLFPWRIIWSPCVPTKVGFFAWEASWGKVLTQDQLKRRGWILANRCFLCCDEEETINHILIHCPKARVLWNLVFSLFGVNWVLLLMVRDTLLGWFQHPTSPICSHNYTIYASLVEAIENSIRKASPKGLSPHHLSVQNFTLFPFPTLKVIFLLKPSHPLLIAFHTLTPYHLVLTPVEHHPPSSSPYFPEITCFKVVLNKSPHPLAKQSFVEDGQTSNTQTPTFLLLTN</sequence>
<dbReference type="Pfam" id="PF13966">
    <property type="entry name" value="zf-RVT"/>
    <property type="match status" value="1"/>
</dbReference>
<dbReference type="PROSITE" id="PS50878">
    <property type="entry name" value="RT_POL"/>
    <property type="match status" value="1"/>
</dbReference>
<dbReference type="InterPro" id="IPR026960">
    <property type="entry name" value="RVT-Znf"/>
</dbReference>
<name>A0A438HT49_VITVI</name>
<comment type="caution">
    <text evidence="2">The sequence shown here is derived from an EMBL/GenBank/DDBJ whole genome shotgun (WGS) entry which is preliminary data.</text>
</comment>
<dbReference type="PANTHER" id="PTHR33116">
    <property type="entry name" value="REVERSE TRANSCRIPTASE ZINC-BINDING DOMAIN-CONTAINING PROTEIN-RELATED-RELATED"/>
    <property type="match status" value="1"/>
</dbReference>
<dbReference type="PANTHER" id="PTHR33116:SF78">
    <property type="entry name" value="OS12G0587133 PROTEIN"/>
    <property type="match status" value="1"/>
</dbReference>
<feature type="domain" description="Reverse transcriptase" evidence="1">
    <location>
        <begin position="1"/>
        <end position="140"/>
    </location>
</feature>
<evidence type="ECO:0000313" key="2">
    <source>
        <dbReference type="EMBL" id="RVW87608.1"/>
    </source>
</evidence>